<dbReference type="Pfam" id="PF14076">
    <property type="entry name" value="DUF4258"/>
    <property type="match status" value="1"/>
</dbReference>
<evidence type="ECO:0000313" key="1">
    <source>
        <dbReference type="EMBL" id="NCJ07585.1"/>
    </source>
</evidence>
<evidence type="ECO:0000313" key="2">
    <source>
        <dbReference type="Proteomes" id="UP000607397"/>
    </source>
</evidence>
<proteinExistence type="predicted"/>
<keyword evidence="2" id="KW-1185">Reference proteome</keyword>
<sequence length="109" mass="12576">MLEIKEIRRKIASNEFEFSKHAADQSILRQIRVHEIKEVIANGQLIEDYPTDKYGSSCLICGVTQVGRAIHVQCSYPTRPLIKIITVYEPDPERWNDNFTVRRTSNNDG</sequence>
<dbReference type="EMBL" id="WVIC01000029">
    <property type="protein sequence ID" value="NCJ07585.1"/>
    <property type="molecule type" value="Genomic_DNA"/>
</dbReference>
<comment type="caution">
    <text evidence="1">The sequence shown here is derived from an EMBL/GenBank/DDBJ whole genome shotgun (WGS) entry which is preliminary data.</text>
</comment>
<name>A0A8K2A8Y9_9CYAN</name>
<protein>
    <submittedName>
        <fullName evidence="1">DUF4258 domain-containing protein</fullName>
    </submittedName>
</protein>
<organism evidence="1 2">
    <name type="scientific">Petrachloros mirabilis ULC683</name>
    <dbReference type="NCBI Taxonomy" id="2781853"/>
    <lineage>
        <taxon>Bacteria</taxon>
        <taxon>Bacillati</taxon>
        <taxon>Cyanobacteriota</taxon>
        <taxon>Cyanophyceae</taxon>
        <taxon>Synechococcales</taxon>
        <taxon>Petrachlorosaceae</taxon>
        <taxon>Petrachloros</taxon>
        <taxon>Petrachloros mirabilis</taxon>
    </lineage>
</organism>
<dbReference type="RefSeq" id="WP_161826064.1">
    <property type="nucleotide sequence ID" value="NZ_WVIC01000029.1"/>
</dbReference>
<dbReference type="AlphaFoldDB" id="A0A8K2A8Y9"/>
<gene>
    <name evidence="1" type="ORF">GS597_13920</name>
</gene>
<dbReference type="InterPro" id="IPR025354">
    <property type="entry name" value="DUF4258"/>
</dbReference>
<accession>A0A8K2A8Y9</accession>
<dbReference type="Proteomes" id="UP000607397">
    <property type="component" value="Unassembled WGS sequence"/>
</dbReference>
<reference evidence="1" key="1">
    <citation type="submission" date="2019-12" db="EMBL/GenBank/DDBJ databases">
        <title>High-Quality draft genome sequences of three cyanobacteria isolated from the limestone walls of the Old Cathedral of Coimbra.</title>
        <authorList>
            <person name="Tiago I."/>
            <person name="Soares F."/>
            <person name="Portugal A."/>
        </authorList>
    </citation>
    <scope>NUCLEOTIDE SEQUENCE [LARGE SCALE GENOMIC DNA]</scope>
    <source>
        <strain evidence="1">C</strain>
    </source>
</reference>